<feature type="domain" description="HTH gntR-type" evidence="6">
    <location>
        <begin position="25"/>
        <end position="93"/>
    </location>
</feature>
<dbReference type="Proteomes" id="UP000484381">
    <property type="component" value="Unassembled WGS sequence"/>
</dbReference>
<keyword evidence="2" id="KW-0663">Pyridoxal phosphate</keyword>
<evidence type="ECO:0000256" key="3">
    <source>
        <dbReference type="ARBA" id="ARBA00023015"/>
    </source>
</evidence>
<comment type="similarity">
    <text evidence="1">In the C-terminal section; belongs to the class-I pyridoxal-phosphate-dependent aminotransferase family.</text>
</comment>
<dbReference type="SUPFAM" id="SSF53383">
    <property type="entry name" value="PLP-dependent transferases"/>
    <property type="match status" value="1"/>
</dbReference>
<accession>A0A7X1NIZ0</accession>
<protein>
    <submittedName>
        <fullName evidence="7">Aminotransferase class I/II-fold pyridoxal phosphate-dependent enzyme</fullName>
    </submittedName>
</protein>
<dbReference type="PANTHER" id="PTHR46577:SF1">
    <property type="entry name" value="HTH-TYPE TRANSCRIPTIONAL REGULATORY PROTEIN GABR"/>
    <property type="match status" value="1"/>
</dbReference>
<name>A0A7X1NIZ0_9BURK</name>
<keyword evidence="7" id="KW-0808">Transferase</keyword>
<evidence type="ECO:0000256" key="5">
    <source>
        <dbReference type="ARBA" id="ARBA00023163"/>
    </source>
</evidence>
<dbReference type="CDD" id="cd07377">
    <property type="entry name" value="WHTH_GntR"/>
    <property type="match status" value="1"/>
</dbReference>
<comment type="caution">
    <text evidence="7">The sequence shown here is derived from an EMBL/GenBank/DDBJ whole genome shotgun (WGS) entry which is preliminary data.</text>
</comment>
<dbReference type="SMART" id="SM00345">
    <property type="entry name" value="HTH_GNTR"/>
    <property type="match status" value="1"/>
</dbReference>
<gene>
    <name evidence="7" type="ORF">GCT13_39745</name>
</gene>
<dbReference type="InterPro" id="IPR036390">
    <property type="entry name" value="WH_DNA-bd_sf"/>
</dbReference>
<proteinExistence type="inferred from homology"/>
<dbReference type="PROSITE" id="PS50949">
    <property type="entry name" value="HTH_GNTR"/>
    <property type="match status" value="1"/>
</dbReference>
<evidence type="ECO:0000256" key="4">
    <source>
        <dbReference type="ARBA" id="ARBA00023125"/>
    </source>
</evidence>
<dbReference type="InterPro" id="IPR051446">
    <property type="entry name" value="HTH_trans_reg/aminotransferase"/>
</dbReference>
<evidence type="ECO:0000256" key="2">
    <source>
        <dbReference type="ARBA" id="ARBA00022898"/>
    </source>
</evidence>
<dbReference type="AlphaFoldDB" id="A0A7X1NIZ0"/>
<dbReference type="Pfam" id="PF00392">
    <property type="entry name" value="GntR"/>
    <property type="match status" value="1"/>
</dbReference>
<dbReference type="GO" id="GO:0030170">
    <property type="term" value="F:pyridoxal phosphate binding"/>
    <property type="evidence" value="ECO:0007669"/>
    <property type="project" value="InterPro"/>
</dbReference>
<sequence>MVVNHSSRQALPALIALELDRDSGVPIFRQIARQLREKIVSHALPARARLPPSRELAAQLAVARNCVVDAYEELIAEGIVDGRGRHGTFVVANVPAVRGAAMRASWTPSLLRRMSADAQAAPERAASTRLDWRPGQSSARTLPLDVWRNACREVGRKLPPEGYGDPGGEPGLRRAIGKWLFEHRSVNVDPEQIVITHGTSHALQLVAQALLRRGDLCATEDPGYAGAISAFLRSGASLRYVPVDAEGVVVDRIVEDDAVPALVHLTPAHQYPMGGHLSGPRRRALVELARTRGMLMLENEYDCEFHYAGTNHPPIFSHAPESTLMLNTFAKAVSPSLRLGFIVAPPGAAAALVARVERERTHVSWPVQKIVEMLLVSGELERHLRRVRRHYGAMRDAIRERLTPYADMVTLRGDEGGLHVVVSGENDAFDCDLRAALRSKGVVFDDVRDFTMLEPNARGFLLGYGHMDCEALTESLNLLETCIKQIGRRGHLRKSARRYTAPK</sequence>
<dbReference type="GO" id="GO:0003677">
    <property type="term" value="F:DNA binding"/>
    <property type="evidence" value="ECO:0007669"/>
    <property type="project" value="UniProtKB-KW"/>
</dbReference>
<dbReference type="PANTHER" id="PTHR46577">
    <property type="entry name" value="HTH-TYPE TRANSCRIPTIONAL REGULATORY PROTEIN GABR"/>
    <property type="match status" value="1"/>
</dbReference>
<dbReference type="SUPFAM" id="SSF46785">
    <property type="entry name" value="Winged helix' DNA-binding domain"/>
    <property type="match status" value="1"/>
</dbReference>
<dbReference type="InterPro" id="IPR015421">
    <property type="entry name" value="PyrdxlP-dep_Trfase_major"/>
</dbReference>
<organism evidence="7 8">
    <name type="scientific">Paraburkholderia franconis</name>
    <dbReference type="NCBI Taxonomy" id="2654983"/>
    <lineage>
        <taxon>Bacteria</taxon>
        <taxon>Pseudomonadati</taxon>
        <taxon>Pseudomonadota</taxon>
        <taxon>Betaproteobacteria</taxon>
        <taxon>Burkholderiales</taxon>
        <taxon>Burkholderiaceae</taxon>
        <taxon>Paraburkholderia</taxon>
    </lineage>
</organism>
<keyword evidence="3" id="KW-0805">Transcription regulation</keyword>
<dbReference type="Gene3D" id="1.10.10.10">
    <property type="entry name" value="Winged helix-like DNA-binding domain superfamily/Winged helix DNA-binding domain"/>
    <property type="match status" value="1"/>
</dbReference>
<dbReference type="GO" id="GO:0008483">
    <property type="term" value="F:transaminase activity"/>
    <property type="evidence" value="ECO:0007669"/>
    <property type="project" value="UniProtKB-KW"/>
</dbReference>
<dbReference type="Gene3D" id="3.40.640.10">
    <property type="entry name" value="Type I PLP-dependent aspartate aminotransferase-like (Major domain)"/>
    <property type="match status" value="1"/>
</dbReference>
<evidence type="ECO:0000313" key="7">
    <source>
        <dbReference type="EMBL" id="MPW22774.1"/>
    </source>
</evidence>
<dbReference type="PRINTS" id="PR00035">
    <property type="entry name" value="HTHGNTR"/>
</dbReference>
<evidence type="ECO:0000256" key="1">
    <source>
        <dbReference type="ARBA" id="ARBA00005384"/>
    </source>
</evidence>
<dbReference type="CDD" id="cd00609">
    <property type="entry name" value="AAT_like"/>
    <property type="match status" value="1"/>
</dbReference>
<dbReference type="RefSeq" id="WP_152767383.1">
    <property type="nucleotide sequence ID" value="NZ_WHNP01000078.1"/>
</dbReference>
<keyword evidence="5" id="KW-0804">Transcription</keyword>
<keyword evidence="7" id="KW-0032">Aminotransferase</keyword>
<dbReference type="InterPro" id="IPR036388">
    <property type="entry name" value="WH-like_DNA-bd_sf"/>
</dbReference>
<reference evidence="7 8" key="1">
    <citation type="submission" date="2019-10" db="EMBL/GenBank/DDBJ databases">
        <title>Paraburkholderia sp. isolated from nodules of Mimosa pudica from Brazilian Atlantic Forest soils.</title>
        <authorList>
            <person name="Paulitsch F."/>
            <person name="Hungria M."/>
            <person name="Dall'Agnol R."/>
        </authorList>
    </citation>
    <scope>NUCLEOTIDE SEQUENCE [LARGE SCALE GENOMIC DNA]</scope>
    <source>
        <strain evidence="7 8">CNPSo 3157</strain>
    </source>
</reference>
<dbReference type="InterPro" id="IPR004839">
    <property type="entry name" value="Aminotransferase_I/II_large"/>
</dbReference>
<keyword evidence="4" id="KW-0238">DNA-binding</keyword>
<evidence type="ECO:0000259" key="6">
    <source>
        <dbReference type="PROSITE" id="PS50949"/>
    </source>
</evidence>
<dbReference type="EMBL" id="WHNP01000078">
    <property type="protein sequence ID" value="MPW22774.1"/>
    <property type="molecule type" value="Genomic_DNA"/>
</dbReference>
<evidence type="ECO:0000313" key="8">
    <source>
        <dbReference type="Proteomes" id="UP000484381"/>
    </source>
</evidence>
<dbReference type="Pfam" id="PF00155">
    <property type="entry name" value="Aminotran_1_2"/>
    <property type="match status" value="1"/>
</dbReference>
<dbReference type="InterPro" id="IPR000524">
    <property type="entry name" value="Tscrpt_reg_HTH_GntR"/>
</dbReference>
<dbReference type="GO" id="GO:0003700">
    <property type="term" value="F:DNA-binding transcription factor activity"/>
    <property type="evidence" value="ECO:0007669"/>
    <property type="project" value="InterPro"/>
</dbReference>
<dbReference type="InterPro" id="IPR015424">
    <property type="entry name" value="PyrdxlP-dep_Trfase"/>
</dbReference>
<keyword evidence="8" id="KW-1185">Reference proteome</keyword>